<comment type="caution">
    <text evidence="2">The sequence shown here is derived from an EMBL/GenBank/DDBJ whole genome shotgun (WGS) entry which is preliminary data.</text>
</comment>
<reference evidence="2 3" key="1">
    <citation type="submission" date="2017-05" db="EMBL/GenBank/DDBJ databases">
        <authorList>
            <person name="Varghese N."/>
            <person name="Submissions S."/>
        </authorList>
    </citation>
    <scope>NUCLEOTIDE SEQUENCE [LARGE SCALE GENOMIC DNA]</scope>
    <source>
        <strain evidence="2 3">DSM 25457</strain>
    </source>
</reference>
<protein>
    <submittedName>
        <fullName evidence="2">Uncharacterized protein</fullName>
    </submittedName>
</protein>
<evidence type="ECO:0000313" key="2">
    <source>
        <dbReference type="EMBL" id="SMP56422.1"/>
    </source>
</evidence>
<keyword evidence="3" id="KW-1185">Reference proteome</keyword>
<evidence type="ECO:0000256" key="1">
    <source>
        <dbReference type="SAM" id="MobiDB-lite"/>
    </source>
</evidence>
<evidence type="ECO:0000313" key="3">
    <source>
        <dbReference type="Proteomes" id="UP001158067"/>
    </source>
</evidence>
<name>A0ABY1Q365_9BACT</name>
<feature type="region of interest" description="Disordered" evidence="1">
    <location>
        <begin position="877"/>
        <end position="927"/>
    </location>
</feature>
<gene>
    <name evidence="2" type="ORF">SAMN06265222_105154</name>
</gene>
<proteinExistence type="predicted"/>
<dbReference type="Proteomes" id="UP001158067">
    <property type="component" value="Unassembled WGS sequence"/>
</dbReference>
<sequence>MNPRANDRRSPHRPSVQRVSWTLDRVVQSLIARLPERWLSQGTAVELGRLDELGSHQELARLGSDQTCPTRKPIRRPAPKKPTRPTYGRRLEPRIVLNATAELLAMGDLVLSGDGFVDEVSANTLPNGDIQFIDANTGIIPIRVGEDAFGNPILVDSIDPGVVATGRLHVDLGAGDDQFSVDLPAELDLTVIDGGGTDSVDVTVGDHAGNLANLDLQITAETISLDASGQSLDLQSSELAADTSITIENAIDVNLGNVDVGSGTLTVGSTGQPLGGELTQAAGTSLTASQLDAWSVGDVELEQTANAIARIANLQSDGDVSIVSSQTMTVDALVADNIELVVVGDDSDLLIGSVEVSDPTVGDVRLTAGDDILGGNDELLADDLILRASNATDDGPDAIRLSTNVNDLDAIVAGNNAGDLTITEADSIRLASSDAASDAEVLQTGNGAIRVTAGGTISIDDSDSNNDGAGLVDDQEIIAGGDRGRIDFQAGDDFIAGDSVQLAAADTSAGAVTVSATQVVLGDDFEINTGDGVGVARRFGPRPDPDELQPTTPVLDPELGIETAFYDIDSVQTSILEQANANDAEGVLSVDIGVAGENGLTLSIDWGAATNRFEELTDLAGDRTRVDVAHVYTQSDILNSTLNGRTGATEPLAVRFAVSHHDSIVITGDSIEQTIPDPMIATVSEPVPGGLVTSTDNPNTGSALTPVYESGRAFFVIPRIDVPVAFFPVRDVIPEPVTPPPPVQLTSVILLSDVDFETAEASASAITIREEYFQLRMLSPDPNGDDLIEPVRLPENVLQGDRLNDLFAGLPDGAYEIEYVIGDGDQRTILRVDLRGGQPKILSDDLDAGLLKLNWLEGESVDWNALEADALEGNLLDADESNSDEPRGNGADSDQDLSLPDDPSANADPRTGDASNPNAAAVESVSPVAAAASAIPVALVPFSRASRFWKRTSSQTSTGQNVPGECQP</sequence>
<dbReference type="RefSeq" id="WP_283432622.1">
    <property type="nucleotide sequence ID" value="NZ_FXUG01000005.1"/>
</dbReference>
<organism evidence="2 3">
    <name type="scientific">Neorhodopirellula lusitana</name>
    <dbReference type="NCBI Taxonomy" id="445327"/>
    <lineage>
        <taxon>Bacteria</taxon>
        <taxon>Pseudomonadati</taxon>
        <taxon>Planctomycetota</taxon>
        <taxon>Planctomycetia</taxon>
        <taxon>Pirellulales</taxon>
        <taxon>Pirellulaceae</taxon>
        <taxon>Neorhodopirellula</taxon>
    </lineage>
</organism>
<feature type="compositionally biased region" description="Basic residues" evidence="1">
    <location>
        <begin position="72"/>
        <end position="83"/>
    </location>
</feature>
<feature type="compositionally biased region" description="Polar residues" evidence="1">
    <location>
        <begin position="951"/>
        <end position="961"/>
    </location>
</feature>
<accession>A0ABY1Q365</accession>
<feature type="region of interest" description="Disordered" evidence="1">
    <location>
        <begin position="949"/>
        <end position="968"/>
    </location>
</feature>
<feature type="region of interest" description="Disordered" evidence="1">
    <location>
        <begin position="65"/>
        <end position="87"/>
    </location>
</feature>
<dbReference type="EMBL" id="FXUG01000005">
    <property type="protein sequence ID" value="SMP56422.1"/>
    <property type="molecule type" value="Genomic_DNA"/>
</dbReference>